<dbReference type="Proteomes" id="UP000078272">
    <property type="component" value="Unassembled WGS sequence"/>
</dbReference>
<dbReference type="EMBL" id="LDPZ01000015">
    <property type="protein sequence ID" value="KTQ96433.1"/>
    <property type="molecule type" value="Genomic_DNA"/>
</dbReference>
<keyword evidence="1" id="KW-0732">Signal</keyword>
<dbReference type="PATRIC" id="fig|401562.3.peg.836"/>
<comment type="caution">
    <text evidence="2">The sequence shown here is derived from an EMBL/GenBank/DDBJ whole genome shotgun (WGS) entry which is preliminary data.</text>
</comment>
<gene>
    <name evidence="2" type="ORF">NS226_07560</name>
</gene>
<evidence type="ECO:0000256" key="1">
    <source>
        <dbReference type="SAM" id="SignalP"/>
    </source>
</evidence>
<organism evidence="2 3">
    <name type="scientific">Aureimonas ureilytica</name>
    <dbReference type="NCBI Taxonomy" id="401562"/>
    <lineage>
        <taxon>Bacteria</taxon>
        <taxon>Pseudomonadati</taxon>
        <taxon>Pseudomonadota</taxon>
        <taxon>Alphaproteobacteria</taxon>
        <taxon>Hyphomicrobiales</taxon>
        <taxon>Aurantimonadaceae</taxon>
        <taxon>Aureimonas</taxon>
    </lineage>
</organism>
<evidence type="ECO:0000313" key="3">
    <source>
        <dbReference type="Proteomes" id="UP000078272"/>
    </source>
</evidence>
<reference evidence="2 3" key="1">
    <citation type="journal article" date="2016" name="Front. Microbiol.">
        <title>Genomic Resource of Rice Seed Associated Bacteria.</title>
        <authorList>
            <person name="Midha S."/>
            <person name="Bansal K."/>
            <person name="Sharma S."/>
            <person name="Kumar N."/>
            <person name="Patil P.P."/>
            <person name="Chaudhry V."/>
            <person name="Patil P.B."/>
        </authorList>
    </citation>
    <scope>NUCLEOTIDE SEQUENCE [LARGE SCALE GENOMIC DNA]</scope>
    <source>
        <strain evidence="2 3">NS226</strain>
    </source>
</reference>
<feature type="signal peptide" evidence="1">
    <location>
        <begin position="1"/>
        <end position="25"/>
    </location>
</feature>
<accession>A0A175R9Z7</accession>
<evidence type="ECO:0000313" key="2">
    <source>
        <dbReference type="EMBL" id="KTQ96433.1"/>
    </source>
</evidence>
<dbReference type="STRING" id="401562.NS365_03140"/>
<name>A0A175R9Z7_9HYPH</name>
<evidence type="ECO:0008006" key="4">
    <source>
        <dbReference type="Google" id="ProtNLM"/>
    </source>
</evidence>
<sequence>MPSLICRTLAIASLAAILPAAQAMADSNILSILQEGGGNTLTVDQSQASDSKVGGLSISNTLDSLSLTGQLDAGALGTSNGTMITSGSRQMDVLRATSKAELPAVQDGSNNSATVTLSGSNGFVGLLQQSPLNGTGNRATVNVSGNGQALVGQLGGNNEAKAILGAGASQAAILQKGNGNFADLSVTGSNASGQINQIGNGLNNSLAVTGANTSAALIANGVSNGTSTPVTVQSNGASVTITQSKM</sequence>
<protein>
    <recommendedName>
        <fullName evidence="4">Curlin associated repeat-containing protein</fullName>
    </recommendedName>
</protein>
<feature type="chain" id="PRO_5008041725" description="Curlin associated repeat-containing protein" evidence="1">
    <location>
        <begin position="26"/>
        <end position="246"/>
    </location>
</feature>
<dbReference type="OrthoDB" id="8444091at2"/>
<dbReference type="AlphaFoldDB" id="A0A175R9Z7"/>
<proteinExistence type="predicted"/>
<dbReference type="RefSeq" id="WP_058634452.1">
    <property type="nucleotide sequence ID" value="NZ_LDPZ01000015.1"/>
</dbReference>